<keyword evidence="3" id="KW-1185">Reference proteome</keyword>
<dbReference type="GeneID" id="35599584"/>
<sequence>MGESLQAQYLDVITSDDEVCISWIMAYEASGDKKPYTWLGDVGAACGQAWQYGLYTINGGNSQLYAPRCTWLDADHGEDIDKNPVAITNRQMKINMWAYADQGGRIMDLDYYCGSTIFSHDMDDPIPGRTPRGPQEIDGQLVVDTGAPNVPRSTSSQNGTVGPIRKRSPKSASELVVNSRPYQSAVKLCNSPTSRGSDFVSVDEGLFCVTWRPRRCIHFAVWIGRLGALILKPISCS</sequence>
<organism evidence="2 3">
    <name type="scientific">Ramularia collo-cygni</name>
    <dbReference type="NCBI Taxonomy" id="112498"/>
    <lineage>
        <taxon>Eukaryota</taxon>
        <taxon>Fungi</taxon>
        <taxon>Dikarya</taxon>
        <taxon>Ascomycota</taxon>
        <taxon>Pezizomycotina</taxon>
        <taxon>Dothideomycetes</taxon>
        <taxon>Dothideomycetidae</taxon>
        <taxon>Mycosphaerellales</taxon>
        <taxon>Mycosphaerellaceae</taxon>
        <taxon>Ramularia</taxon>
    </lineage>
</organism>
<proteinExistence type="predicted"/>
<dbReference type="OrthoDB" id="5365129at2759"/>
<gene>
    <name evidence="2" type="ORF">RCC_04409</name>
</gene>
<dbReference type="RefSeq" id="XP_023625455.1">
    <property type="nucleotide sequence ID" value="XM_023769687.1"/>
</dbReference>
<evidence type="ECO:0000313" key="2">
    <source>
        <dbReference type="EMBL" id="CZT18565.1"/>
    </source>
</evidence>
<dbReference type="Proteomes" id="UP000225277">
    <property type="component" value="Unassembled WGS sequence"/>
</dbReference>
<evidence type="ECO:0000256" key="1">
    <source>
        <dbReference type="SAM" id="MobiDB-lite"/>
    </source>
</evidence>
<name>A0A2D3UWD4_9PEZI</name>
<evidence type="ECO:0000313" key="3">
    <source>
        <dbReference type="Proteomes" id="UP000225277"/>
    </source>
</evidence>
<feature type="compositionally biased region" description="Polar residues" evidence="1">
    <location>
        <begin position="151"/>
        <end position="160"/>
    </location>
</feature>
<dbReference type="EMBL" id="FJUY01000006">
    <property type="protein sequence ID" value="CZT18565.1"/>
    <property type="molecule type" value="Genomic_DNA"/>
</dbReference>
<accession>A0A2D3UWD4</accession>
<reference evidence="2 3" key="1">
    <citation type="submission" date="2016-03" db="EMBL/GenBank/DDBJ databases">
        <authorList>
            <person name="Ploux O."/>
        </authorList>
    </citation>
    <scope>NUCLEOTIDE SEQUENCE [LARGE SCALE GENOMIC DNA]</scope>
    <source>
        <strain evidence="2 3">URUG2</strain>
    </source>
</reference>
<feature type="region of interest" description="Disordered" evidence="1">
    <location>
        <begin position="147"/>
        <end position="173"/>
    </location>
</feature>
<protein>
    <submittedName>
        <fullName evidence="2">Uncharacterized protein</fullName>
    </submittedName>
</protein>
<dbReference type="AlphaFoldDB" id="A0A2D3UWD4"/>